<sequence>MTRSPCASSPHRLIAPSGWSARRSAYRLPRSGWPCWYGVATSVMMLTRRSHRRQRDRRADGRGPLMARRVSETGPHQSPLEDGIRHFDARYHRIMSALPIADSQPLRRIKPRPRRRAIQSGASRTDYPCLAASFSPRLN</sequence>
<feature type="compositionally biased region" description="Basic residues" evidence="1">
    <location>
        <begin position="107"/>
        <end position="117"/>
    </location>
</feature>
<proteinExistence type="predicted"/>
<organism evidence="2">
    <name type="scientific">Ralstonia solanacearum</name>
    <name type="common">Pseudomonas solanacearum</name>
    <dbReference type="NCBI Taxonomy" id="305"/>
    <lineage>
        <taxon>Bacteria</taxon>
        <taxon>Pseudomonadati</taxon>
        <taxon>Pseudomonadota</taxon>
        <taxon>Betaproteobacteria</taxon>
        <taxon>Burkholderiales</taxon>
        <taxon>Burkholderiaceae</taxon>
        <taxon>Ralstonia</taxon>
        <taxon>Ralstonia solanacearum species complex</taxon>
    </lineage>
</organism>
<evidence type="ECO:0000256" key="1">
    <source>
        <dbReference type="SAM" id="MobiDB-lite"/>
    </source>
</evidence>
<name>A0A0S4TMQ6_RALSL</name>
<protein>
    <submittedName>
        <fullName evidence="2">Uncharacterized protein</fullName>
    </submittedName>
</protein>
<evidence type="ECO:0000313" key="2">
    <source>
        <dbReference type="EMBL" id="CUV11354.1"/>
    </source>
</evidence>
<feature type="region of interest" description="Disordered" evidence="1">
    <location>
        <begin position="48"/>
        <end position="82"/>
    </location>
</feature>
<dbReference type="AlphaFoldDB" id="A0A0S4TMQ6"/>
<gene>
    <name evidence="2" type="ORF">RUN39_v1_100010</name>
</gene>
<feature type="region of interest" description="Disordered" evidence="1">
    <location>
        <begin position="102"/>
        <end position="122"/>
    </location>
</feature>
<accession>A0A0S4TMQ6</accession>
<reference evidence="2" key="1">
    <citation type="submission" date="2015-10" db="EMBL/GenBank/DDBJ databases">
        <authorList>
            <person name="Gilbert D.G."/>
        </authorList>
    </citation>
    <scope>NUCLEOTIDE SEQUENCE</scope>
    <source>
        <strain evidence="2">Phyl III-seqv23</strain>
    </source>
</reference>
<dbReference type="EMBL" id="LN899819">
    <property type="protein sequence ID" value="CUV11354.1"/>
    <property type="molecule type" value="Genomic_DNA"/>
</dbReference>